<sequence length="3784" mass="427820">MKPGIGYNNTPPPYNNNYISPTSDLLETKEKKDLSEEAFKIDPLDEVVIKDLTEKEASENRDNAVSKEIPLENTIITNDGCGKIWVKSKEIEKTKGKDNKVHYKQTKVVNPGSCKQCACNKAKSLNSGIKRGNQRNWNNQWAQKQGVDLNKINRPKPCFICGKLNHLAKYCFFNPINQQMNFQRFVQKPVGYRKTGKKHVMKKSIESKGPIKKKFLKESIKMWVPRSTKTVSTADRDSAAGSITAATSVSTAENINAANTVSTSSKVNTANTVTVANTVTTSNKVSTAKNASAAKAVSTSKTSTASSKNVSKPIIVTKYSKNEESKFKNLGNQQLKGKSIWHVDSGCSRHMTGNMSCLQDFKHINGGHVAFGDNLTGGKISGKGNVTKGKMTFEDVYYVDQLKYNLLSVSQVCDKQHSILFTNTECMILAPGFKVVDESMILLRTPRKDNVYCLDMDNVVSDSSLNCLVSKASVDESSLWHRRMCHMNFKTMNKLVKNNLVRGLPSKVFSCDDHCVACLKGKQHKTSHKTKEINSISSCLQLLHMDLFGPTNVMSIGKKSYCLVIVDDYSRFTWVYFLRTKDETSGLIKSFILRIENQTNQKVKVIRSDNGTEFKNLDLNTFCEEKGIERQYSAPRTPQQNGVAERRNRTLIEAARSLLADSKLPITFWAEAVNTACYVQNRVLVVKQKNKTPYELLNKRKHFIGFFKPFGCPCTILNTKSHLGKFDSKTDDGFLIGYSSQSKAYRVFNSSSRIIEESDNVKCNENTPNPIGSGPQWLFDIDSLTNSFGFSSDDYAGTGSGGSGTTQVSDNISQSVIFPISTVDPVEDCEKEPSTGPSQSEEESRDEETQDNKEPEVATENTSVELNDSNLEVGLNEEPSHHTRIHKNHPPQLVIGDISSPMMTRNQSRLQEMQDQQHTVLSCFLSQLEPKKAHDAMKESSWIEAMQEELLQFKLQDVLDLVDLPKGQRAIGTKWVFRNKRDERGFENPSYPDRVYKLKKALYGLHQAPRAWYDTLSSYLLENGFERGVIDKTLFIKRKKKDILLVQIYVDDIIFGSTRDNMCKEFEELIHQRFKMSSMGELTFFLGLQVQQKSDGIFICQSKYVQDILTKFGFSDSKPASTPMETHKQITTDLEGEDMDVHHYRSMIGSLMYLTASRPDIMFPVCVCARFQVRPKQSHYQAVKRIFRYLKGQPRLGLWYPHDSSFDLLAYLDSDLGGANLDRKSTSGGCQFLGARLVSWQCKKQTTVSTSTTEAEYIAAASCCSQVLLIQNQMLDYGVTFLHTPIFIDNSSAISIVNNPVKHSKTKHIEIRYHFIRDCNEKKLIQVVKVHTDNQFADLFTKAFDVGRFTFLDMYSSTQCFARLKEQENPSSMASMAFIDEHNEIAMLQKPKQAAGFHQIVDFLKTSHIAYALTVSPSIYIEHQRQFWANATIVAENGVQMIKTRVCEKTLTVTEEVIRISLCLDDASGINSIPNDELFSTLTRMGYGGPLGIFKFSKAKFSPQWRFLVHTLMHCISKKTTGWSEFSSPIAYALVYLATARRFVQAVINHELTDIPHSDGIYVPKPPKGKVFSNMRRSAGDSEGVDTPLFSTMMVVSQTNESMVKKAPSLLVPSPTQPLSPLRENSPLENIQRETNRVSPNPQEVLSKKMAEHMGKKAATTSASTEKDSGNISKTFPMATLNEQSFKGPRCQETKGVDSASARQKTSTTKRSHDPSKGGNTPGEGEDIYDYNELMETMGNINMDVIKHGKEIEELKLVILSQQVQITKLKKLVTRLVLKKKKKQFVLKKRANVQDPFNKGEMPEGETEKESSTVKEVEVEGETEHGTTAETVNAAKIQEAAETEAEETGLSIEEMEIAETLVKAKNDTPKATQKAKGVVINEEGISKKQKEKEVLKDIKGKGKEKMVEEVELPTKKKSQIEMDEAIEKQLQDQMEKEEQLQTETDRELAKIMARKLNAEYQKSIKEAAQTKKLQVKKMPVMKQKRQPSKTFLANQERRKMINFLKGAIGVKGEMFTNMAYSQVEELYRKEMTKLQGDTSQREEAERRMKERHDLNIQQPFPEETTPSKDKAEEKKEEHEGVGIEAKSGKRVKSIASKRQLKRPRVEETEKEAEPSVTSSTEPVQIPEQSNKQTVESMDLYMTIVEPLKAVPISMKVPEITFWDILRDNGKDFFRIKRADGSFEAYSTWGRVVRSCSRADIEELYKVGIKLYEPVLKGTEENLLKIAMEYLCMMFDPERVAYRIKDHQHEIYEHSKEKLEGMLKATLVCTKDSEMAKIMKLILLSIVSAAYDLKIRMERMTAGKNQDIHGRLEDNDGRYTEDILFIGISEVPALYDFGFMLLAPQHQELKPFWTNLSEKDKSKEYDKRKNTTKVQLPFCYEKLNNSYRSSESKFLSNDYFESYSVKELEAKPIEGKLYVPPLVLESKISKLENTLTEERLLMDLEQTVFSTVFKNTNFPKLSKALNSDDRSGSLDNELNFLNSEGVLNKCISQFDFSSKLPDHSFCVVNSFGLPSVHEKGETSTKVDKSVSVKSKKAKGKKQKSQLSQKPILTGKPKKKHSLNSHHSNSKVSNVSDLRKQRIEVKTAWIPKQKIDEKAKSSSSFILNKKTSSKDDLSVNVATFKNNLTRHMWYLDSGCSKHMTGKKSILSNYTDKYCGTVRFGNDQFSPILGHGDVVHKNLTIKKVSYVEGLGHNLFNIGQFCDKDLEVNFKAKTCSVRTEEGKELLVGTRKSNLYTINLSKVQADNQVCLLSKASMQQSWLWHRRLSHFNFRYINKLVSGKLVKGLPELKYEREHLCAACEKGKMKRAPHKPKPEPSTSSPLELLHMDLCGPMRTQSLGGKKYVLVIVDDYTRYTWVKFLRSKDETPEVLITFVKTTQVNLQNQVKILRTDNGTEFKNKIVEEYLESVGISHQYSAARTPQHNGVVERQNRTLVEAARTMLSQSDLPLFLWAEAVSTACHTQNRSMIHRRFQKTPYALINNRTPTIKYFHVFGCTCYVLNDRENLNKFSAKADEDIFVGYSSTSSAYRVYLKKSKTVIESVNVTFDEDMASEHISSEPIITGVLASGPTSPGPAPQENKSDGASSSTSNLSDLDLLFELFYDEFLGSKLSNSVVVDRIEDSMTTHPTTSDISTEFSSPIQQEVPVQKPTPTVEVMTNNAETEVVDSVGCTVRTDQQIDQAVPTATSATTTSTEAPVNSDPSEGDTSGFLDADNDQSTSNPLPHEHKWTKEHPIYQIIGDPSAPVQTRSATSNICMYESFLSKIEPTRVSEALAYSDWVTAMQDELNQFETLKVWRLVPKPQGKTIIGTKWVFKNKKYEDGTVIRNKARLVAKGYRQEEGIDYDGTYAPVARIETIRMFLAYAAHKNFTVYQMDVKTTFLNGVLKEEVYVSQPEGFVNADNPNHVYILDKALYGLKQAPRAWYDILSQFLVKSGFTKGTVDTTLFIKKDKGDIILIQIYVDDIIFGSTNPKYCKNFANLMVSRFQMSMMGEMNFFLGLQVKQFSTGIFINQSKYILDILRKFKMENCKRIGTPMALGTKIGTDLSRKAVDVRTYRGMIGSLMYLTSSRPDVMFSTCLCARYQVNPKESHMSAVKRIFRYLKGTADLGLWYPKDTSFELTSYSDADHAGCMLDRKSTSGHIQFLGNKLVSWASKKQLCVSTSTAEAEYVAAASCCSQVLWMRTQLRDYGFHFNRILIYCDSKSAIAITANPVQHTKTKHIDVRGRSVNQEMRRSQVFERISEDSLKICCFEEIFLEDDLLKHSELKLEIISFQEILFSLFGEIATF</sequence>
<comment type="caution">
    <text evidence="1">The sequence shown here is derived from an EMBL/GenBank/DDBJ whole genome shotgun (WGS) entry which is preliminary data.</text>
</comment>
<reference evidence="2" key="1">
    <citation type="journal article" date="2022" name="Mol. Ecol. Resour.">
        <title>The genomes of chicory, endive, great burdock and yacon provide insights into Asteraceae palaeo-polyploidization history and plant inulin production.</title>
        <authorList>
            <person name="Fan W."/>
            <person name="Wang S."/>
            <person name="Wang H."/>
            <person name="Wang A."/>
            <person name="Jiang F."/>
            <person name="Liu H."/>
            <person name="Zhao H."/>
            <person name="Xu D."/>
            <person name="Zhang Y."/>
        </authorList>
    </citation>
    <scope>NUCLEOTIDE SEQUENCE [LARGE SCALE GENOMIC DNA]</scope>
    <source>
        <strain evidence="2">cv. Niubang</strain>
    </source>
</reference>
<evidence type="ECO:0000313" key="1">
    <source>
        <dbReference type="EMBL" id="KAI3667331.1"/>
    </source>
</evidence>
<keyword evidence="2" id="KW-1185">Reference proteome</keyword>
<dbReference type="EMBL" id="CM042063">
    <property type="protein sequence ID" value="KAI3667331.1"/>
    <property type="molecule type" value="Genomic_DNA"/>
</dbReference>
<name>A0ACB8XI18_ARCLA</name>
<reference evidence="1 2" key="2">
    <citation type="journal article" date="2022" name="Mol. Ecol. Resour.">
        <title>The genomes of chicory, endive, great burdock and yacon provide insights into Asteraceae paleo-polyploidization history and plant inulin production.</title>
        <authorList>
            <person name="Fan W."/>
            <person name="Wang S."/>
            <person name="Wang H."/>
            <person name="Wang A."/>
            <person name="Jiang F."/>
            <person name="Liu H."/>
            <person name="Zhao H."/>
            <person name="Xu D."/>
            <person name="Zhang Y."/>
        </authorList>
    </citation>
    <scope>NUCLEOTIDE SEQUENCE [LARGE SCALE GENOMIC DNA]</scope>
    <source>
        <strain evidence="2">cv. Niubang</strain>
    </source>
</reference>
<protein>
    <submittedName>
        <fullName evidence="1">Uncharacterized protein</fullName>
    </submittedName>
</protein>
<accession>A0ACB8XI18</accession>
<organism evidence="1 2">
    <name type="scientific">Arctium lappa</name>
    <name type="common">Greater burdock</name>
    <name type="synonym">Lappa major</name>
    <dbReference type="NCBI Taxonomy" id="4217"/>
    <lineage>
        <taxon>Eukaryota</taxon>
        <taxon>Viridiplantae</taxon>
        <taxon>Streptophyta</taxon>
        <taxon>Embryophyta</taxon>
        <taxon>Tracheophyta</taxon>
        <taxon>Spermatophyta</taxon>
        <taxon>Magnoliopsida</taxon>
        <taxon>eudicotyledons</taxon>
        <taxon>Gunneridae</taxon>
        <taxon>Pentapetalae</taxon>
        <taxon>asterids</taxon>
        <taxon>campanulids</taxon>
        <taxon>Asterales</taxon>
        <taxon>Asteraceae</taxon>
        <taxon>Carduoideae</taxon>
        <taxon>Cardueae</taxon>
        <taxon>Arctiinae</taxon>
        <taxon>Arctium</taxon>
    </lineage>
</organism>
<dbReference type="Proteomes" id="UP001055879">
    <property type="component" value="Linkage Group LG17"/>
</dbReference>
<evidence type="ECO:0000313" key="2">
    <source>
        <dbReference type="Proteomes" id="UP001055879"/>
    </source>
</evidence>
<gene>
    <name evidence="1" type="ORF">L6452_42384</name>
</gene>
<proteinExistence type="predicted"/>